<keyword evidence="1" id="KW-0472">Membrane</keyword>
<feature type="transmembrane region" description="Helical" evidence="1">
    <location>
        <begin position="506"/>
        <end position="524"/>
    </location>
</feature>
<sequence>MCASLNHSNGPLMPFHIFYHFVTTVDTHITHFETMNTVTKVMESPDDSKVAFFKWRYRHYFSLKEIKGKNLYVKCNLCPGTKCLSTSVTSNSNLTTHLSTSHASTKLVAKNDGVDATSDGDVATQSNQSKLDFSSPQTFVTVAQTELNKVTARYVVENMLPLSTVESDSFKSLLLKKTFNELEYISTTADIWTAFNKSYLGVTIHWINPHSMQREKAEDSRVAIRNIAVELDIIHSHYGISHKITSTVTDNGSNFVKAFKKYQPVEEDDSENDEDEVTFTNMNDALKNSVGDENDNDENVGVTITLPPHQRCASHTLSLVSCNDVDKWLLSQSETKAVYRSATTKCTGLWNKASRSTVAAETVDGIIGKKLLVPCTTRIPMTEREHQFIREYCTVIRPLTVALDILQGEDNTFYGILLETLMFKTLELSSGLQILENLPEAVVTVRTCTFNQLHFIRMDGKSCRSTSVFFFTLLPSTDQALQALPTITQLAQDLASHHCRARKCCFTSFFSFFLIICLFFFPYLMEILRSTGVACSGRTVPSTKGRMKNGRRVEKRQ</sequence>
<evidence type="ECO:0000313" key="3">
    <source>
        <dbReference type="Proteomes" id="UP000264840"/>
    </source>
</evidence>
<evidence type="ECO:0000313" key="2">
    <source>
        <dbReference type="Ensembl" id="ENSHBUP00000023732.1"/>
    </source>
</evidence>
<dbReference type="STRING" id="8153.ENSHBUP00000023732"/>
<reference evidence="2" key="2">
    <citation type="submission" date="2025-09" db="UniProtKB">
        <authorList>
            <consortium name="Ensembl"/>
        </authorList>
    </citation>
    <scope>IDENTIFICATION</scope>
</reference>
<dbReference type="AlphaFoldDB" id="A0A3Q3CJ31"/>
<organism evidence="2 3">
    <name type="scientific">Haplochromis burtoni</name>
    <name type="common">Burton's mouthbrooder</name>
    <name type="synonym">Chromis burtoni</name>
    <dbReference type="NCBI Taxonomy" id="8153"/>
    <lineage>
        <taxon>Eukaryota</taxon>
        <taxon>Metazoa</taxon>
        <taxon>Chordata</taxon>
        <taxon>Craniata</taxon>
        <taxon>Vertebrata</taxon>
        <taxon>Euteleostomi</taxon>
        <taxon>Actinopterygii</taxon>
        <taxon>Neopterygii</taxon>
        <taxon>Teleostei</taxon>
        <taxon>Neoteleostei</taxon>
        <taxon>Acanthomorphata</taxon>
        <taxon>Ovalentaria</taxon>
        <taxon>Cichlomorphae</taxon>
        <taxon>Cichliformes</taxon>
        <taxon>Cichlidae</taxon>
        <taxon>African cichlids</taxon>
        <taxon>Pseudocrenilabrinae</taxon>
        <taxon>Haplochromini</taxon>
        <taxon>Haplochromis</taxon>
    </lineage>
</organism>
<keyword evidence="3" id="KW-1185">Reference proteome</keyword>
<dbReference type="InterPro" id="IPR012337">
    <property type="entry name" value="RNaseH-like_sf"/>
</dbReference>
<evidence type="ECO:0008006" key="4">
    <source>
        <dbReference type="Google" id="ProtNLM"/>
    </source>
</evidence>
<keyword evidence="1" id="KW-0812">Transmembrane</keyword>
<keyword evidence="1" id="KW-1133">Transmembrane helix</keyword>
<evidence type="ECO:0000256" key="1">
    <source>
        <dbReference type="SAM" id="Phobius"/>
    </source>
</evidence>
<name>A0A3Q3CJ31_HAPBU</name>
<dbReference type="Proteomes" id="UP000264840">
    <property type="component" value="Unplaced"/>
</dbReference>
<dbReference type="PANTHER" id="PTHR47501:SF7">
    <property type="entry name" value="TRANSPOSASE"/>
    <property type="match status" value="1"/>
</dbReference>
<accession>A0A3Q3CJ31</accession>
<proteinExistence type="predicted"/>
<dbReference type="GeneTree" id="ENSGT00530000064692"/>
<protein>
    <recommendedName>
        <fullName evidence="4">BED-type domain-containing protein</fullName>
    </recommendedName>
</protein>
<dbReference type="Ensembl" id="ENSHBUT00000010343.1">
    <property type="protein sequence ID" value="ENSHBUP00000023732.1"/>
    <property type="gene ID" value="ENSHBUG00000004793.1"/>
</dbReference>
<reference evidence="2" key="1">
    <citation type="submission" date="2025-08" db="UniProtKB">
        <authorList>
            <consortium name="Ensembl"/>
        </authorList>
    </citation>
    <scope>IDENTIFICATION</scope>
</reference>
<dbReference type="SUPFAM" id="SSF53098">
    <property type="entry name" value="Ribonuclease H-like"/>
    <property type="match status" value="1"/>
</dbReference>
<dbReference type="PANTHER" id="PTHR47501">
    <property type="entry name" value="TRANSPOSASE-RELATED"/>
    <property type="match status" value="1"/>
</dbReference>